<accession>A0A0F7ZIH8</accession>
<dbReference type="InterPro" id="IPR056002">
    <property type="entry name" value="DUF7580"/>
</dbReference>
<keyword evidence="2 5" id="KW-0645">Protease</keyword>
<keyword evidence="10" id="KW-1185">Reference proteome</keyword>
<feature type="active site" description="Charge relay system" evidence="5">
    <location>
        <position position="906"/>
    </location>
</feature>
<evidence type="ECO:0000256" key="3">
    <source>
        <dbReference type="ARBA" id="ARBA00022801"/>
    </source>
</evidence>
<evidence type="ECO:0000313" key="10">
    <source>
        <dbReference type="Proteomes" id="UP000054481"/>
    </source>
</evidence>
<evidence type="ECO:0000256" key="4">
    <source>
        <dbReference type="ARBA" id="ARBA00022825"/>
    </source>
</evidence>
<dbReference type="GO" id="GO:0004252">
    <property type="term" value="F:serine-type endopeptidase activity"/>
    <property type="evidence" value="ECO:0007669"/>
    <property type="project" value="UniProtKB-UniRule"/>
</dbReference>
<dbReference type="InterPro" id="IPR015500">
    <property type="entry name" value="Peptidase_S8_subtilisin-rel"/>
</dbReference>
<dbReference type="Pfam" id="PF24476">
    <property type="entry name" value="DUF7580"/>
    <property type="match status" value="1"/>
</dbReference>
<dbReference type="PANTHER" id="PTHR43806:SF11">
    <property type="entry name" value="CEREVISIN-RELATED"/>
    <property type="match status" value="1"/>
</dbReference>
<feature type="domain" description="DUF7580" evidence="8">
    <location>
        <begin position="251"/>
        <end position="580"/>
    </location>
</feature>
<gene>
    <name evidence="9" type="ORF">HIM_06829</name>
</gene>
<dbReference type="InterPro" id="IPR023828">
    <property type="entry name" value="Peptidase_S8_Ser-AS"/>
</dbReference>
<organism evidence="9 10">
    <name type="scientific">Hirsutella minnesotensis 3608</name>
    <dbReference type="NCBI Taxonomy" id="1043627"/>
    <lineage>
        <taxon>Eukaryota</taxon>
        <taxon>Fungi</taxon>
        <taxon>Dikarya</taxon>
        <taxon>Ascomycota</taxon>
        <taxon>Pezizomycotina</taxon>
        <taxon>Sordariomycetes</taxon>
        <taxon>Hypocreomycetidae</taxon>
        <taxon>Hypocreales</taxon>
        <taxon>Ophiocordycipitaceae</taxon>
        <taxon>Hirsutella</taxon>
    </lineage>
</organism>
<dbReference type="SUPFAM" id="SSF52743">
    <property type="entry name" value="Subtilisin-like"/>
    <property type="match status" value="1"/>
</dbReference>
<dbReference type="Pfam" id="PF00082">
    <property type="entry name" value="Peptidase_S8"/>
    <property type="match status" value="1"/>
</dbReference>
<dbReference type="GO" id="GO:0006508">
    <property type="term" value="P:proteolysis"/>
    <property type="evidence" value="ECO:0007669"/>
    <property type="project" value="UniProtKB-KW"/>
</dbReference>
<dbReference type="InterPro" id="IPR036852">
    <property type="entry name" value="Peptidase_S8/S53_dom_sf"/>
</dbReference>
<dbReference type="InterPro" id="IPR000209">
    <property type="entry name" value="Peptidase_S8/S53_dom"/>
</dbReference>
<evidence type="ECO:0000313" key="9">
    <source>
        <dbReference type="EMBL" id="KJZ73711.1"/>
    </source>
</evidence>
<evidence type="ECO:0000256" key="1">
    <source>
        <dbReference type="ARBA" id="ARBA00011073"/>
    </source>
</evidence>
<comment type="similarity">
    <text evidence="1 5">Belongs to the peptidase S8 family.</text>
</comment>
<dbReference type="AlphaFoldDB" id="A0A0F7ZIH8"/>
<feature type="region of interest" description="Disordered" evidence="6">
    <location>
        <begin position="883"/>
        <end position="903"/>
    </location>
</feature>
<evidence type="ECO:0000256" key="6">
    <source>
        <dbReference type="SAM" id="MobiDB-lite"/>
    </source>
</evidence>
<dbReference type="InterPro" id="IPR050131">
    <property type="entry name" value="Peptidase_S8_subtilisin-like"/>
</dbReference>
<dbReference type="OrthoDB" id="4927437at2759"/>
<dbReference type="PROSITE" id="PS51892">
    <property type="entry name" value="SUBTILASE"/>
    <property type="match status" value="1"/>
</dbReference>
<dbReference type="PANTHER" id="PTHR43806">
    <property type="entry name" value="PEPTIDASE S8"/>
    <property type="match status" value="1"/>
</dbReference>
<evidence type="ECO:0000256" key="2">
    <source>
        <dbReference type="ARBA" id="ARBA00022670"/>
    </source>
</evidence>
<dbReference type="CDD" id="cd00306">
    <property type="entry name" value="Peptidases_S8_S53"/>
    <property type="match status" value="1"/>
</dbReference>
<protein>
    <submittedName>
        <fullName evidence="9">Uncharacterized protein</fullName>
    </submittedName>
</protein>
<keyword evidence="3 5" id="KW-0378">Hydrolase</keyword>
<evidence type="ECO:0000259" key="7">
    <source>
        <dbReference type="Pfam" id="PF00082"/>
    </source>
</evidence>
<reference evidence="9 10" key="1">
    <citation type="journal article" date="2014" name="Genome Biol. Evol.">
        <title>Comparative genomics and transcriptomics analyses reveal divergent lifestyle features of nematode endoparasitic fungus Hirsutella minnesotensis.</title>
        <authorList>
            <person name="Lai Y."/>
            <person name="Liu K."/>
            <person name="Zhang X."/>
            <person name="Zhang X."/>
            <person name="Li K."/>
            <person name="Wang N."/>
            <person name="Shu C."/>
            <person name="Wu Y."/>
            <person name="Wang C."/>
            <person name="Bushley K.E."/>
            <person name="Xiang M."/>
            <person name="Liu X."/>
        </authorList>
    </citation>
    <scope>NUCLEOTIDE SEQUENCE [LARGE SCALE GENOMIC DNA]</scope>
    <source>
        <strain evidence="9 10">3608</strain>
    </source>
</reference>
<feature type="domain" description="Peptidase S8/S53" evidence="7">
    <location>
        <begin position="686"/>
        <end position="925"/>
    </location>
</feature>
<proteinExistence type="inferred from homology"/>
<evidence type="ECO:0000259" key="8">
    <source>
        <dbReference type="Pfam" id="PF24476"/>
    </source>
</evidence>
<name>A0A0F7ZIH8_9HYPO</name>
<dbReference type="Proteomes" id="UP000054481">
    <property type="component" value="Unassembled WGS sequence"/>
</dbReference>
<feature type="active site" description="Charge relay system" evidence="5">
    <location>
        <position position="692"/>
    </location>
</feature>
<dbReference type="PRINTS" id="PR00723">
    <property type="entry name" value="SUBTILISIN"/>
</dbReference>
<sequence length="1008" mass="112141">MSCRLDANVVEWRLLTEIQPLFAGPVPWDLAIGDVGAAAAAVAITAEKVKTVFASQMGEMRINLIDLARFDLEQQSYSSCRDKIRRLLELLEEIVLDHVLDDPDGQAVEASPVEEYRSVCPSNPVKKTLTDALRNSICSWLGIQAQDLENSSTRGTADFQCLAPDTSKQPFPKLQALARFIIKRSGQSPTQTWVASCSAFLKLQLTLVKFEQLKAKATRVNRVIDGLPQRFSQMNSGAPRPPNIARTQWESTKAFQLTNCLYRLLRKAICIRVDEHKTELQLNGFELDQSCANSSLSQNMIVVSCPKADVLDMCHCTFVSQPFPNLTALEDTRDQSTRHYDVPEAILSDLCGLMPHVSSRPFKISFDDEDLWYSKTRDPSSAGLVAANMVSLEYLLEHGFFSKDREGDVFSLNDKAVLALSLARCLVHLWPGRWVRGPWTTESIKFMCTTNHLLDRHYPYLTCSVTKSDASEGQDEDRGPDHLQLSVLSLAGLLAEIETGLPIQSNLASDTIESFKDEIDDAMEPTRNQFGRGYYNTAIQKCLQFMVLLKRGVTYEQGDFQTTARNIFYHNIIKPLEDNFGQIPYPATVMKPQPLNLGRYTTESSALPPGINATKLSTSHRNGAAMSSINLGMERDHQAVMFFDEESTASSELIDRADFFLDAFKRFQRRHIDPKTRQGRGGRRRTRIAVLDTGIDMGNEGIRGLVDEIMNSRRMMKCPKADRNPIREIGSFTGDNGSDDFGHGTLVAGLILQTAPEADIFVAKVSGAKSFTNMKAVAEAIDWAIKREVDIINMSFGCEFDVHSVVLALDRTATVKHPRPILLAAASNNGRNSQRTFPARHKDVIAIHALDGKGNDNGGMNPSRRGHHDNFGTLGLGIRSLGDASHSSPDTASARGPQKAYKSGTSYATPIAAGIVANCIEWIGYMRDRDHMTAHQYRFLRGPDGIRLMLKKQSETVGDILSIAPWILWKEDPLDTVGDGGWPREVTEKADKDVLVLLLEDMHPIMWD</sequence>
<dbReference type="Gene3D" id="3.40.50.200">
    <property type="entry name" value="Peptidase S8/S53 domain"/>
    <property type="match status" value="1"/>
</dbReference>
<dbReference type="EMBL" id="KQ030532">
    <property type="protein sequence ID" value="KJZ73711.1"/>
    <property type="molecule type" value="Genomic_DNA"/>
</dbReference>
<feature type="active site" description="Charge relay system" evidence="5">
    <location>
        <position position="743"/>
    </location>
</feature>
<dbReference type="PROSITE" id="PS00138">
    <property type="entry name" value="SUBTILASE_SER"/>
    <property type="match status" value="1"/>
</dbReference>
<keyword evidence="4 5" id="KW-0720">Serine protease</keyword>
<evidence type="ECO:0000256" key="5">
    <source>
        <dbReference type="PROSITE-ProRule" id="PRU01240"/>
    </source>
</evidence>